<keyword evidence="3" id="KW-0378">Hydrolase</keyword>
<feature type="transmembrane region" description="Helical" evidence="1">
    <location>
        <begin position="241"/>
        <end position="265"/>
    </location>
</feature>
<feature type="transmembrane region" description="Helical" evidence="1">
    <location>
        <begin position="115"/>
        <end position="135"/>
    </location>
</feature>
<dbReference type="AlphaFoldDB" id="A0A543GBH9"/>
<comment type="caution">
    <text evidence="3">The sequence shown here is derived from an EMBL/GenBank/DDBJ whole genome shotgun (WGS) entry which is preliminary data.</text>
</comment>
<dbReference type="Pfam" id="PF02517">
    <property type="entry name" value="Rce1-like"/>
    <property type="match status" value="1"/>
</dbReference>
<feature type="transmembrane region" description="Helical" evidence="1">
    <location>
        <begin position="39"/>
        <end position="60"/>
    </location>
</feature>
<organism evidence="3 4">
    <name type="scientific">Pseudonocardia cypriaca</name>
    <dbReference type="NCBI Taxonomy" id="882449"/>
    <lineage>
        <taxon>Bacteria</taxon>
        <taxon>Bacillati</taxon>
        <taxon>Actinomycetota</taxon>
        <taxon>Actinomycetes</taxon>
        <taxon>Pseudonocardiales</taxon>
        <taxon>Pseudonocardiaceae</taxon>
        <taxon>Pseudonocardia</taxon>
    </lineage>
</organism>
<keyword evidence="1" id="KW-0472">Membrane</keyword>
<dbReference type="InterPro" id="IPR003675">
    <property type="entry name" value="Rce1/LyrA-like_dom"/>
</dbReference>
<sequence length="277" mass="29332">MTLSGSSTRSSALREAGVFLAICYALALAIAIALPRAGIAPLISILVPVVAVTITVLVMLPRGRRRAAWAEVGFGRPPWRPMVVGVVGSMAILALSYAIAAAVGVVRFVAPDGGIGGWLLELVLTLVVFGVVLLGEEIGWRGFLLLRFAAVMSGRRAVLAAGACQAAFHIPLLTLTTTYQAEGSRWIIVPMVMVTLTLAGVWYGWLRLWSGSIWPVSYAHSAFNSALQGGPRVVVATSPAAMAYTTTETGIVTLLIVLVTAVYLLTRRAADFRTADR</sequence>
<reference evidence="3 4" key="1">
    <citation type="submission" date="2019-06" db="EMBL/GenBank/DDBJ databases">
        <title>Sequencing the genomes of 1000 actinobacteria strains.</title>
        <authorList>
            <person name="Klenk H.-P."/>
        </authorList>
    </citation>
    <scope>NUCLEOTIDE SEQUENCE [LARGE SCALE GENOMIC DNA]</scope>
    <source>
        <strain evidence="3 4">DSM 45511</strain>
    </source>
</reference>
<feature type="domain" description="CAAX prenyl protease 2/Lysostaphin resistance protein A-like" evidence="2">
    <location>
        <begin position="121"/>
        <end position="225"/>
    </location>
</feature>
<gene>
    <name evidence="3" type="ORF">FB388_0771</name>
</gene>
<accession>A0A543GBH9</accession>
<proteinExistence type="predicted"/>
<keyword evidence="1" id="KW-0812">Transmembrane</keyword>
<dbReference type="RefSeq" id="WP_142096933.1">
    <property type="nucleotide sequence ID" value="NZ_VFPH01000001.1"/>
</dbReference>
<feature type="transmembrane region" description="Helical" evidence="1">
    <location>
        <begin position="186"/>
        <end position="205"/>
    </location>
</feature>
<protein>
    <submittedName>
        <fullName evidence="3">CAAX prenyl protease-like protein</fullName>
    </submittedName>
</protein>
<evidence type="ECO:0000259" key="2">
    <source>
        <dbReference type="Pfam" id="PF02517"/>
    </source>
</evidence>
<evidence type="ECO:0000256" key="1">
    <source>
        <dbReference type="SAM" id="Phobius"/>
    </source>
</evidence>
<evidence type="ECO:0000313" key="3">
    <source>
        <dbReference type="EMBL" id="TQM43425.1"/>
    </source>
</evidence>
<keyword evidence="3" id="KW-0645">Protease</keyword>
<keyword evidence="4" id="KW-1185">Reference proteome</keyword>
<dbReference type="GO" id="GO:0080120">
    <property type="term" value="P:CAAX-box protein maturation"/>
    <property type="evidence" value="ECO:0007669"/>
    <property type="project" value="UniProtKB-ARBA"/>
</dbReference>
<keyword evidence="1" id="KW-1133">Transmembrane helix</keyword>
<feature type="transmembrane region" description="Helical" evidence="1">
    <location>
        <begin position="81"/>
        <end position="109"/>
    </location>
</feature>
<dbReference type="PANTHER" id="PTHR35797:SF1">
    <property type="entry name" value="PROTEASE"/>
    <property type="match status" value="1"/>
</dbReference>
<evidence type="ECO:0000313" key="4">
    <source>
        <dbReference type="Proteomes" id="UP000319818"/>
    </source>
</evidence>
<dbReference type="OrthoDB" id="3693644at2"/>
<dbReference type="GO" id="GO:0004175">
    <property type="term" value="F:endopeptidase activity"/>
    <property type="evidence" value="ECO:0007669"/>
    <property type="project" value="UniProtKB-ARBA"/>
</dbReference>
<dbReference type="EMBL" id="VFPH01000001">
    <property type="protein sequence ID" value="TQM43425.1"/>
    <property type="molecule type" value="Genomic_DNA"/>
</dbReference>
<name>A0A543GBH9_9PSEU</name>
<dbReference type="PANTHER" id="PTHR35797">
    <property type="entry name" value="PROTEASE-RELATED"/>
    <property type="match status" value="1"/>
</dbReference>
<dbReference type="Proteomes" id="UP000319818">
    <property type="component" value="Unassembled WGS sequence"/>
</dbReference>
<dbReference type="InterPro" id="IPR042150">
    <property type="entry name" value="MmRce1-like"/>
</dbReference>
<dbReference type="GO" id="GO:0006508">
    <property type="term" value="P:proteolysis"/>
    <property type="evidence" value="ECO:0007669"/>
    <property type="project" value="UniProtKB-KW"/>
</dbReference>
<feature type="transmembrane region" description="Helical" evidence="1">
    <location>
        <begin position="12"/>
        <end position="33"/>
    </location>
</feature>